<evidence type="ECO:0000256" key="1">
    <source>
        <dbReference type="SAM" id="MobiDB-lite"/>
    </source>
</evidence>
<sequence length="313" mass="34059">MNRWLEKLGNAPGSELPKVPKRGSVSFGSAPPGAFEEKNASGNRWLAKLNKAPRHLEEVPPAPAPTVAEDSPLALVVTPEPTEPKGAPAPLQEVERIIEVLVREVGRDLGPDLVNLMRRAMGPLDRGTRATLAAEIDNAFEAAPGIQQAREQVAQAIRGRVGDPPPATLDDWLAWIEARCPINADDRRHLADRLKWLAPAKLATTCRWYAQAWAKAAADEPETHRQENAGRRAANASLLTPRAATLTKATYHPRQHQNGTPEPLPAGVRMSWTLRVDGRRLAIAGRPMTEEEALASARARWPGADVEVLTDAD</sequence>
<gene>
    <name evidence="2" type="ORF">SAMN04487956_13828</name>
</gene>
<evidence type="ECO:0000313" key="3">
    <source>
        <dbReference type="Proteomes" id="UP000199594"/>
    </source>
</evidence>
<reference evidence="2 3" key="1">
    <citation type="submission" date="2016-10" db="EMBL/GenBank/DDBJ databases">
        <authorList>
            <person name="de Groot N.N."/>
        </authorList>
    </citation>
    <scope>NUCLEOTIDE SEQUENCE [LARGE SCALE GENOMIC DNA]</scope>
    <source>
        <strain evidence="2 3">CGMCC 1.6493</strain>
    </source>
</reference>
<accession>A0A1I7C8R6</accession>
<protein>
    <submittedName>
        <fullName evidence="2">Uncharacterized protein</fullName>
    </submittedName>
</protein>
<dbReference type="AlphaFoldDB" id="A0A1I7C8R6"/>
<dbReference type="OrthoDB" id="6999740at2"/>
<proteinExistence type="predicted"/>
<dbReference type="Proteomes" id="UP000199594">
    <property type="component" value="Unassembled WGS sequence"/>
</dbReference>
<dbReference type="EMBL" id="FPAQ01000038">
    <property type="protein sequence ID" value="SFT95764.1"/>
    <property type="molecule type" value="Genomic_DNA"/>
</dbReference>
<name>A0A1I7C8R6_9GAMM</name>
<evidence type="ECO:0000313" key="2">
    <source>
        <dbReference type="EMBL" id="SFT95764.1"/>
    </source>
</evidence>
<dbReference type="RefSeq" id="WP_139233952.1">
    <property type="nucleotide sequence ID" value="NZ_FPAQ01000038.1"/>
</dbReference>
<feature type="region of interest" description="Disordered" evidence="1">
    <location>
        <begin position="1"/>
        <end position="42"/>
    </location>
</feature>
<organism evidence="2 3">
    <name type="scientific">Halomonas saccharevitans</name>
    <dbReference type="NCBI Taxonomy" id="416872"/>
    <lineage>
        <taxon>Bacteria</taxon>
        <taxon>Pseudomonadati</taxon>
        <taxon>Pseudomonadota</taxon>
        <taxon>Gammaproteobacteria</taxon>
        <taxon>Oceanospirillales</taxon>
        <taxon>Halomonadaceae</taxon>
        <taxon>Halomonas</taxon>
    </lineage>
</organism>